<dbReference type="InterPro" id="IPR035940">
    <property type="entry name" value="CAP_sf"/>
</dbReference>
<protein>
    <recommendedName>
        <fullName evidence="3">SCP domain-containing protein</fullName>
    </recommendedName>
</protein>
<sequence>MNTFVAVVIFVAQSTSSDYHSQIPVDVDTLMPDQLSESEKLLQNSSSFLSTLLTLNGDGSEWDCNGTFMRVSQRLYVSTIHNINRGALANGTVGSYPKADNMSYLFYSCALENSSFEIAKLCLNETQPNFNYVGSNNSSTVTNVEKSSRTF</sequence>
<dbReference type="SUPFAM" id="SSF55797">
    <property type="entry name" value="PR-1-like"/>
    <property type="match status" value="1"/>
</dbReference>
<dbReference type="Gene3D" id="3.40.33.10">
    <property type="entry name" value="CAP"/>
    <property type="match status" value="1"/>
</dbReference>
<proteinExistence type="predicted"/>
<name>A0AAD5LXC0_PARTN</name>
<gene>
    <name evidence="1" type="ORF">KIN20_001016</name>
</gene>
<evidence type="ECO:0000313" key="2">
    <source>
        <dbReference type="Proteomes" id="UP001196413"/>
    </source>
</evidence>
<evidence type="ECO:0008006" key="3">
    <source>
        <dbReference type="Google" id="ProtNLM"/>
    </source>
</evidence>
<dbReference type="Proteomes" id="UP001196413">
    <property type="component" value="Unassembled WGS sequence"/>
</dbReference>
<accession>A0AAD5LXC0</accession>
<keyword evidence="2" id="KW-1185">Reference proteome</keyword>
<organism evidence="1 2">
    <name type="scientific">Parelaphostrongylus tenuis</name>
    <name type="common">Meningeal worm</name>
    <dbReference type="NCBI Taxonomy" id="148309"/>
    <lineage>
        <taxon>Eukaryota</taxon>
        <taxon>Metazoa</taxon>
        <taxon>Ecdysozoa</taxon>
        <taxon>Nematoda</taxon>
        <taxon>Chromadorea</taxon>
        <taxon>Rhabditida</taxon>
        <taxon>Rhabditina</taxon>
        <taxon>Rhabditomorpha</taxon>
        <taxon>Strongyloidea</taxon>
        <taxon>Metastrongylidae</taxon>
        <taxon>Parelaphostrongylus</taxon>
    </lineage>
</organism>
<reference evidence="1" key="1">
    <citation type="submission" date="2021-06" db="EMBL/GenBank/DDBJ databases">
        <title>Parelaphostrongylus tenuis whole genome reference sequence.</title>
        <authorList>
            <person name="Garwood T.J."/>
            <person name="Larsen P.A."/>
            <person name="Fountain-Jones N.M."/>
            <person name="Garbe J.R."/>
            <person name="Macchietto M.G."/>
            <person name="Kania S.A."/>
            <person name="Gerhold R.W."/>
            <person name="Richards J.E."/>
            <person name="Wolf T.M."/>
        </authorList>
    </citation>
    <scope>NUCLEOTIDE SEQUENCE</scope>
    <source>
        <strain evidence="1">MNPRO001-30</strain>
        <tissue evidence="1">Meninges</tissue>
    </source>
</reference>
<dbReference type="AlphaFoldDB" id="A0AAD5LXC0"/>
<dbReference type="EMBL" id="JAHQIW010000153">
    <property type="protein sequence ID" value="KAJ1346263.1"/>
    <property type="molecule type" value="Genomic_DNA"/>
</dbReference>
<evidence type="ECO:0000313" key="1">
    <source>
        <dbReference type="EMBL" id="KAJ1346263.1"/>
    </source>
</evidence>
<comment type="caution">
    <text evidence="1">The sequence shown here is derived from an EMBL/GenBank/DDBJ whole genome shotgun (WGS) entry which is preliminary data.</text>
</comment>